<dbReference type="STRING" id="282301.A0A267DH69"/>
<comment type="subcellular location">
    <subcellularLocation>
        <location evidence="1">Endoplasmic reticulum</location>
    </subcellularLocation>
</comment>
<dbReference type="SUPFAM" id="SSF50729">
    <property type="entry name" value="PH domain-like"/>
    <property type="match status" value="1"/>
</dbReference>
<dbReference type="PANTHER" id="PTHR19308:SF53">
    <property type="entry name" value="CERAMIDE TRANSFER PROTEIN"/>
    <property type="match status" value="1"/>
</dbReference>
<protein>
    <recommendedName>
        <fullName evidence="10">Collagen type IV alpha-3-binding protein</fullName>
    </recommendedName>
</protein>
<feature type="region of interest" description="Disordered" evidence="4">
    <location>
        <begin position="230"/>
        <end position="259"/>
    </location>
</feature>
<keyword evidence="9" id="KW-1185">Reference proteome</keyword>
<organism evidence="7 9">
    <name type="scientific">Macrostomum lignano</name>
    <dbReference type="NCBI Taxonomy" id="282301"/>
    <lineage>
        <taxon>Eukaryota</taxon>
        <taxon>Metazoa</taxon>
        <taxon>Spiralia</taxon>
        <taxon>Lophotrochozoa</taxon>
        <taxon>Platyhelminthes</taxon>
        <taxon>Rhabditophora</taxon>
        <taxon>Macrostomorpha</taxon>
        <taxon>Macrostomida</taxon>
        <taxon>Macrostomidae</taxon>
        <taxon>Macrostomum</taxon>
    </lineage>
</organism>
<evidence type="ECO:0000256" key="2">
    <source>
        <dbReference type="ARBA" id="ARBA00022824"/>
    </source>
</evidence>
<evidence type="ECO:0000313" key="9">
    <source>
        <dbReference type="Proteomes" id="UP000215902"/>
    </source>
</evidence>
<gene>
    <name evidence="8" type="ORF">BOX15_Mlig004925g1</name>
    <name evidence="7" type="ORF">BOX15_Mlig004925g2</name>
</gene>
<dbReference type="GO" id="GO:0005783">
    <property type="term" value="C:endoplasmic reticulum"/>
    <property type="evidence" value="ECO:0007669"/>
    <property type="project" value="UniProtKB-SubCell"/>
</dbReference>
<dbReference type="SMART" id="SM00233">
    <property type="entry name" value="PH"/>
    <property type="match status" value="1"/>
</dbReference>
<dbReference type="SMART" id="SM00234">
    <property type="entry name" value="START"/>
    <property type="match status" value="1"/>
</dbReference>
<dbReference type="AlphaFoldDB" id="A0A267DH69"/>
<dbReference type="InterPro" id="IPR011993">
    <property type="entry name" value="PH-like_dom_sf"/>
</dbReference>
<keyword evidence="2" id="KW-0256">Endoplasmic reticulum</keyword>
<dbReference type="InterPro" id="IPR023393">
    <property type="entry name" value="START-like_dom_sf"/>
</dbReference>
<dbReference type="InterPro" id="IPR051213">
    <property type="entry name" value="START_lipid_transfer"/>
</dbReference>
<dbReference type="GO" id="GO:0035621">
    <property type="term" value="P:ER to Golgi ceramide transport"/>
    <property type="evidence" value="ECO:0007669"/>
    <property type="project" value="TreeGrafter"/>
</dbReference>
<evidence type="ECO:0000313" key="7">
    <source>
        <dbReference type="EMBL" id="PAA48506.1"/>
    </source>
</evidence>
<sequence>MATAALHSHQTGGGDHDPNELLDNEDLDSDLSSDGERLPVVQGTLSKWTNYITGWQSRFFVLKDGTLSYFKSPEESAFGCRGAISLSRALVTPHTLDENRFDVCVGEHIWYLRCDSRDLRTTWIRALESHRTCQESGIGSESSLKRHNSLLSLTSGTQSIASQGSFRRGHGVKEKLAEIDTFREMLIRQVDTLQGYFDLCSQLAASSPAAAVKAGSIDIEDDVVVNGAARGDSSGLKTAEDEVSNNADDGDDEEDEYEDPAATTITAATMTASQSAGSGGGTSLFSFFSRRSAAPSASPAATAAAATAPPPAKSLVDYDSYMRLLRQHGGHAVDFKGEANTFRATTAGIIHQMSSCLELMTQREEQWKKRLDREMERRRKVEDVVRQLRQKLELAEKRVGDPMGPDFEEGPCCQLDEEEFFDAIDAQLDKMDMDASNMSRLRQARLPNHSLDPNHPLTDEIMRVCQSHWDNWGASCAGMELLEKDGELAVYRKQLEEEGMIIDPILATYTVSGVSAREVAEYFWDLHYRLDWEHTLDSAPVVVDTLAADTVLLHQIYRRVWPTAQRDAVFWSHIRHDERRTMVVNYSTDYKAPPLINSRQRMRLNVSMICETELPPELPADRRHIRCRIQYAANINPGGWAPATVLRQVAKREYPKFLRRFTAYCIDKVKNRPVQL</sequence>
<dbReference type="GO" id="GO:0008289">
    <property type="term" value="F:lipid binding"/>
    <property type="evidence" value="ECO:0007669"/>
    <property type="project" value="InterPro"/>
</dbReference>
<dbReference type="OrthoDB" id="14833at2759"/>
<dbReference type="Gene3D" id="3.30.530.20">
    <property type="match status" value="1"/>
</dbReference>
<dbReference type="Pfam" id="PF01852">
    <property type="entry name" value="START"/>
    <property type="match status" value="1"/>
</dbReference>
<dbReference type="PANTHER" id="PTHR19308">
    <property type="entry name" value="PHOSPHATIDYLCHOLINE TRANSFER PROTEIN"/>
    <property type="match status" value="1"/>
</dbReference>
<evidence type="ECO:0000256" key="1">
    <source>
        <dbReference type="ARBA" id="ARBA00004240"/>
    </source>
</evidence>
<evidence type="ECO:0000256" key="4">
    <source>
        <dbReference type="SAM" id="MobiDB-lite"/>
    </source>
</evidence>
<dbReference type="InterPro" id="IPR001849">
    <property type="entry name" value="PH_domain"/>
</dbReference>
<feature type="compositionally biased region" description="Acidic residues" evidence="4">
    <location>
        <begin position="20"/>
        <end position="33"/>
    </location>
</feature>
<evidence type="ECO:0000313" key="8">
    <source>
        <dbReference type="EMBL" id="PAA90925.1"/>
    </source>
</evidence>
<comment type="caution">
    <text evidence="7">The sequence shown here is derived from an EMBL/GenBank/DDBJ whole genome shotgun (WGS) entry which is preliminary data.</text>
</comment>
<feature type="compositionally biased region" description="Acidic residues" evidence="4">
    <location>
        <begin position="248"/>
        <end position="259"/>
    </location>
</feature>
<proteinExistence type="predicted"/>
<dbReference type="PROSITE" id="PS50848">
    <property type="entry name" value="START"/>
    <property type="match status" value="1"/>
</dbReference>
<dbReference type="EMBL" id="NIVC01004128">
    <property type="protein sequence ID" value="PAA48506.1"/>
    <property type="molecule type" value="Genomic_DNA"/>
</dbReference>
<feature type="domain" description="START" evidence="6">
    <location>
        <begin position="459"/>
        <end position="670"/>
    </location>
</feature>
<evidence type="ECO:0000259" key="5">
    <source>
        <dbReference type="PROSITE" id="PS50003"/>
    </source>
</evidence>
<dbReference type="EMBL" id="NIVC01000100">
    <property type="protein sequence ID" value="PAA90925.1"/>
    <property type="molecule type" value="Genomic_DNA"/>
</dbReference>
<accession>A0A267DH69</accession>
<feature type="region of interest" description="Disordered" evidence="4">
    <location>
        <begin position="1"/>
        <end position="35"/>
    </location>
</feature>
<evidence type="ECO:0008006" key="10">
    <source>
        <dbReference type="Google" id="ProtNLM"/>
    </source>
</evidence>
<evidence type="ECO:0000259" key="6">
    <source>
        <dbReference type="PROSITE" id="PS50848"/>
    </source>
</evidence>
<dbReference type="InterPro" id="IPR002913">
    <property type="entry name" value="START_lipid-bd_dom"/>
</dbReference>
<feature type="domain" description="PH" evidence="5">
    <location>
        <begin position="38"/>
        <end position="132"/>
    </location>
</feature>
<reference evidence="7 9" key="1">
    <citation type="submission" date="2017-06" db="EMBL/GenBank/DDBJ databases">
        <title>A platform for efficient transgenesis in Macrostomum lignano, a flatworm model organism for stem cell research.</title>
        <authorList>
            <person name="Berezikov E."/>
        </authorList>
    </citation>
    <scope>NUCLEOTIDE SEQUENCE [LARGE SCALE GENOMIC DNA]</scope>
    <source>
        <strain evidence="7">DV1</strain>
        <tissue evidence="7">Whole organism</tissue>
    </source>
</reference>
<dbReference type="Proteomes" id="UP000215902">
    <property type="component" value="Unassembled WGS sequence"/>
</dbReference>
<keyword evidence="3" id="KW-0175">Coiled coil</keyword>
<dbReference type="SUPFAM" id="SSF55961">
    <property type="entry name" value="Bet v1-like"/>
    <property type="match status" value="1"/>
</dbReference>
<dbReference type="PROSITE" id="PS50003">
    <property type="entry name" value="PH_DOMAIN"/>
    <property type="match status" value="1"/>
</dbReference>
<dbReference type="Pfam" id="PF00169">
    <property type="entry name" value="PH"/>
    <property type="match status" value="1"/>
</dbReference>
<dbReference type="Gene3D" id="2.30.29.30">
    <property type="entry name" value="Pleckstrin-homology domain (PH domain)/Phosphotyrosine-binding domain (PTB)"/>
    <property type="match status" value="1"/>
</dbReference>
<feature type="coiled-coil region" evidence="3">
    <location>
        <begin position="357"/>
        <end position="398"/>
    </location>
</feature>
<evidence type="ECO:0000256" key="3">
    <source>
        <dbReference type="SAM" id="Coils"/>
    </source>
</evidence>
<name>A0A267DH69_9PLAT</name>